<proteinExistence type="predicted"/>
<evidence type="ECO:0000313" key="3">
    <source>
        <dbReference type="EMBL" id="RUS92769.1"/>
    </source>
</evidence>
<gene>
    <name evidence="3" type="ORF">DSM106972_098190</name>
</gene>
<reference evidence="3" key="2">
    <citation type="journal article" date="2019" name="Genome Biol. Evol.">
        <title>Day and night: Metabolic profiles and evolutionary relationships of six axenic non-marine cyanobacteria.</title>
        <authorList>
            <person name="Will S.E."/>
            <person name="Henke P."/>
            <person name="Boedeker C."/>
            <person name="Huang S."/>
            <person name="Brinkmann H."/>
            <person name="Rohde M."/>
            <person name="Jarek M."/>
            <person name="Friedl T."/>
            <person name="Seufert S."/>
            <person name="Schumacher M."/>
            <person name="Overmann J."/>
            <person name="Neumann-Schaal M."/>
            <person name="Petersen J."/>
        </authorList>
    </citation>
    <scope>NUCLEOTIDE SEQUENCE [LARGE SCALE GENOMIC DNA]</scope>
    <source>
        <strain evidence="3">PCC 7102</strain>
    </source>
</reference>
<evidence type="ECO:0000256" key="1">
    <source>
        <dbReference type="SAM" id="Coils"/>
    </source>
</evidence>
<keyword evidence="4" id="KW-1185">Reference proteome</keyword>
<accession>A0A433UG56</accession>
<dbReference type="EMBL" id="RSCL01000069">
    <property type="protein sequence ID" value="RUS92769.1"/>
    <property type="molecule type" value="Genomic_DNA"/>
</dbReference>
<dbReference type="RefSeq" id="WP_127087709.1">
    <property type="nucleotide sequence ID" value="NZ_RSCL01000069.1"/>
</dbReference>
<organism evidence="3 4">
    <name type="scientific">Dulcicalothrix desertica PCC 7102</name>
    <dbReference type="NCBI Taxonomy" id="232991"/>
    <lineage>
        <taxon>Bacteria</taxon>
        <taxon>Bacillati</taxon>
        <taxon>Cyanobacteriota</taxon>
        <taxon>Cyanophyceae</taxon>
        <taxon>Nostocales</taxon>
        <taxon>Calotrichaceae</taxon>
        <taxon>Dulcicalothrix</taxon>
    </lineage>
</organism>
<dbReference type="Proteomes" id="UP000271624">
    <property type="component" value="Unassembled WGS sequence"/>
</dbReference>
<keyword evidence="1" id="KW-0175">Coiled coil</keyword>
<comment type="caution">
    <text evidence="3">The sequence shown here is derived from an EMBL/GenBank/DDBJ whole genome shotgun (WGS) entry which is preliminary data.</text>
</comment>
<keyword evidence="2" id="KW-0812">Transmembrane</keyword>
<dbReference type="AlphaFoldDB" id="A0A433UG56"/>
<keyword evidence="2" id="KW-0472">Membrane</keyword>
<sequence>MLYESIANSLVESVNADKETLAYTMVIDTIADANDSKEARKILIQCIKGQISDPDAEERLINHINDAPQKFELDIMRFKTLDFERRYLALNEQLKTTTSQMDKYKSQVNRYKLSAWMPTIIAIIFLTLAGTATRFAIGANSSLTVAKAEQEELSQKYLLLKTKHEDLNKELAALQSQNQQLLKGNQELEKAFEPIKYLHN</sequence>
<protein>
    <submittedName>
        <fullName evidence="3">Uncharacterized protein</fullName>
    </submittedName>
</protein>
<evidence type="ECO:0000256" key="2">
    <source>
        <dbReference type="SAM" id="Phobius"/>
    </source>
</evidence>
<feature type="transmembrane region" description="Helical" evidence="2">
    <location>
        <begin position="113"/>
        <end position="137"/>
    </location>
</feature>
<keyword evidence="2" id="KW-1133">Transmembrane helix</keyword>
<name>A0A433UG56_9CYAN</name>
<feature type="coiled-coil region" evidence="1">
    <location>
        <begin position="150"/>
        <end position="191"/>
    </location>
</feature>
<reference evidence="3" key="1">
    <citation type="submission" date="2018-12" db="EMBL/GenBank/DDBJ databases">
        <authorList>
            <person name="Will S."/>
            <person name="Neumann-Schaal M."/>
            <person name="Henke P."/>
        </authorList>
    </citation>
    <scope>NUCLEOTIDE SEQUENCE</scope>
    <source>
        <strain evidence="3">PCC 7102</strain>
    </source>
</reference>
<evidence type="ECO:0000313" key="4">
    <source>
        <dbReference type="Proteomes" id="UP000271624"/>
    </source>
</evidence>